<feature type="transmembrane region" description="Helical" evidence="6">
    <location>
        <begin position="482"/>
        <end position="501"/>
    </location>
</feature>
<dbReference type="Pfam" id="PF07690">
    <property type="entry name" value="MFS_1"/>
    <property type="match status" value="1"/>
</dbReference>
<dbReference type="InterPro" id="IPR011701">
    <property type="entry name" value="MFS"/>
</dbReference>
<feature type="transmembrane region" description="Helical" evidence="6">
    <location>
        <begin position="322"/>
        <end position="341"/>
    </location>
</feature>
<feature type="transmembrane region" description="Helical" evidence="6">
    <location>
        <begin position="353"/>
        <end position="374"/>
    </location>
</feature>
<dbReference type="RefSeq" id="XP_007671706.1">
    <property type="nucleotide sequence ID" value="XM_007673516.1"/>
</dbReference>
<keyword evidence="3 6" id="KW-1133">Transmembrane helix</keyword>
<feature type="region of interest" description="Disordered" evidence="5">
    <location>
        <begin position="58"/>
        <end position="92"/>
    </location>
</feature>
<dbReference type="EMBL" id="KB445550">
    <property type="protein sequence ID" value="EMD00522.1"/>
    <property type="molecule type" value="Genomic_DNA"/>
</dbReference>
<evidence type="ECO:0000256" key="5">
    <source>
        <dbReference type="SAM" id="MobiDB-lite"/>
    </source>
</evidence>
<evidence type="ECO:0008006" key="9">
    <source>
        <dbReference type="Google" id="ProtNLM"/>
    </source>
</evidence>
<feature type="transmembrane region" description="Helical" evidence="6">
    <location>
        <begin position="730"/>
        <end position="749"/>
    </location>
</feature>
<dbReference type="Gene3D" id="1.20.1250.20">
    <property type="entry name" value="MFS general substrate transporter like domains"/>
    <property type="match status" value="1"/>
</dbReference>
<dbReference type="AlphaFoldDB" id="M2MUD5"/>
<dbReference type="PANTHER" id="PTHR23502:SF38">
    <property type="entry name" value="POLYAMINE TRANSPORTER 4"/>
    <property type="match status" value="1"/>
</dbReference>
<feature type="transmembrane region" description="Helical" evidence="6">
    <location>
        <begin position="259"/>
        <end position="279"/>
    </location>
</feature>
<feature type="compositionally biased region" description="Polar residues" evidence="5">
    <location>
        <begin position="74"/>
        <end position="83"/>
    </location>
</feature>
<keyword evidence="4 6" id="KW-0472">Membrane</keyword>
<feature type="transmembrane region" description="Helical" evidence="6">
    <location>
        <begin position="291"/>
        <end position="310"/>
    </location>
</feature>
<dbReference type="GO" id="GO:0000297">
    <property type="term" value="F:spermine transmembrane transporter activity"/>
    <property type="evidence" value="ECO:0007669"/>
    <property type="project" value="TreeGrafter"/>
</dbReference>
<dbReference type="GeneID" id="19110800"/>
<evidence type="ECO:0000256" key="4">
    <source>
        <dbReference type="ARBA" id="ARBA00023136"/>
    </source>
</evidence>
<evidence type="ECO:0000313" key="8">
    <source>
        <dbReference type="Proteomes" id="UP000011761"/>
    </source>
</evidence>
<dbReference type="PANTHER" id="PTHR23502">
    <property type="entry name" value="MAJOR FACILITATOR SUPERFAMILY"/>
    <property type="match status" value="1"/>
</dbReference>
<name>M2MUD5_BAUPA</name>
<evidence type="ECO:0000256" key="1">
    <source>
        <dbReference type="ARBA" id="ARBA00004141"/>
    </source>
</evidence>
<comment type="subcellular location">
    <subcellularLocation>
        <location evidence="1">Membrane</location>
        <topology evidence="1">Multi-pass membrane protein</topology>
    </subcellularLocation>
</comment>
<dbReference type="OrthoDB" id="3066029at2759"/>
<proteinExistence type="predicted"/>
<keyword evidence="2 6" id="KW-0812">Transmembrane</keyword>
<dbReference type="KEGG" id="bcom:BAUCODRAFT_28870"/>
<dbReference type="SUPFAM" id="SSF103473">
    <property type="entry name" value="MFS general substrate transporter"/>
    <property type="match status" value="1"/>
</dbReference>
<dbReference type="GO" id="GO:0015606">
    <property type="term" value="F:spermidine transmembrane transporter activity"/>
    <property type="evidence" value="ECO:0007669"/>
    <property type="project" value="TreeGrafter"/>
</dbReference>
<evidence type="ECO:0000256" key="3">
    <source>
        <dbReference type="ARBA" id="ARBA00022989"/>
    </source>
</evidence>
<dbReference type="GO" id="GO:0005886">
    <property type="term" value="C:plasma membrane"/>
    <property type="evidence" value="ECO:0007669"/>
    <property type="project" value="TreeGrafter"/>
</dbReference>
<feature type="transmembrane region" description="Helical" evidence="6">
    <location>
        <begin position="803"/>
        <end position="822"/>
    </location>
</feature>
<dbReference type="HOGENOM" id="CLU_335853_0_0_1"/>
<gene>
    <name evidence="7" type="ORF">BAUCODRAFT_28870</name>
</gene>
<feature type="transmembrane region" description="Helical" evidence="6">
    <location>
        <begin position="444"/>
        <end position="470"/>
    </location>
</feature>
<feature type="region of interest" description="Disordered" evidence="5">
    <location>
        <begin position="125"/>
        <end position="152"/>
    </location>
</feature>
<evidence type="ECO:0000313" key="7">
    <source>
        <dbReference type="EMBL" id="EMD00522.1"/>
    </source>
</evidence>
<feature type="transmembrane region" description="Helical" evidence="6">
    <location>
        <begin position="380"/>
        <end position="399"/>
    </location>
</feature>
<feature type="transmembrane region" description="Helical" evidence="6">
    <location>
        <begin position="828"/>
        <end position="848"/>
    </location>
</feature>
<organism evidence="7 8">
    <name type="scientific">Baudoinia panamericana (strain UAMH 10762)</name>
    <name type="common">Angels' share fungus</name>
    <name type="synonym">Baudoinia compniacensis (strain UAMH 10762)</name>
    <dbReference type="NCBI Taxonomy" id="717646"/>
    <lineage>
        <taxon>Eukaryota</taxon>
        <taxon>Fungi</taxon>
        <taxon>Dikarya</taxon>
        <taxon>Ascomycota</taxon>
        <taxon>Pezizomycotina</taxon>
        <taxon>Dothideomycetes</taxon>
        <taxon>Dothideomycetidae</taxon>
        <taxon>Mycosphaerellales</taxon>
        <taxon>Teratosphaeriaceae</taxon>
        <taxon>Baudoinia</taxon>
    </lineage>
</organism>
<keyword evidence="8" id="KW-1185">Reference proteome</keyword>
<feature type="transmembrane region" description="Helical" evidence="6">
    <location>
        <begin position="224"/>
        <end position="247"/>
    </location>
</feature>
<sequence>MRNSSVEHLAAISPMSEKASFHWSPGTSPCMTPELEKKAWIAPAGSILSKEVVEEVKSLRPTTPETEKKVWKTSIVSPASPNPESDKEPEVRETEKMTSQAAAIPYVPPIPPIPSYQQEDAWRRRSSRRQSYTSQMTFGTATVESQTRPTSEVPLLQGTRARQSGKHAYGTSSPLTALPANPSNFERLTGRRTGYGDQLTYELAGTPWELDELNPRKWSRRKRWAQTATAGAVSFSIMFASTTIASASMELAKEDHTSLGSVSLSVGFFVFSLAFGPQISRACGMALTQRITYLVSMSIFALFTLVAGLARNFGGSVVCRLLAGLAASPALALGDTVLLHLWAPNERSLPFMFYNASLLLGPCFGVVLGGYLAWTEGAAWTQYIVLFAFIACLIPMALLSETSKAGILLQTRGVAQPQQGLNTQPSADQGLFASLQLLLSDVPFALLCVQAGLSFAILYAGFVAFPSAFFRAYGFVHGTQGVTFMSMIIGLVVGICALTIYHTSFYVPRVEHWQAIRAAELEKARRCSTSQSSRATYASKKSTASTVSNFSRRNLRLTADSRSSAAVSIGRASTSTAPIVTQRPPLPNSIEEQRNIMLSIAAANYLNSLEANAKRKILPERVLLILNMNPAYGDLCKALEGYHVRFDHVQLAKVLVDALPVRPTTRDGPDGVAETQRITEPRVALLRSKSLHRAAAAAVLDTPAPPIPPIPQSVVSTSIHVSPPPAEWRLFMALPASILTPVSLLLFGWTTTPGVHWGAPCFAMAVFACSLLLTFVSTQQYLTDRFGDTNGVSALESSISTRYLLSFVFVLFALPMYGAIGAGWATTFFAFLTIAAGVVPWLIVFTRWA</sequence>
<feature type="transmembrane region" description="Helical" evidence="6">
    <location>
        <begin position="755"/>
        <end position="776"/>
    </location>
</feature>
<feature type="compositionally biased region" description="Polar residues" evidence="5">
    <location>
        <begin position="130"/>
        <end position="150"/>
    </location>
</feature>
<dbReference type="InterPro" id="IPR036259">
    <property type="entry name" value="MFS_trans_sf"/>
</dbReference>
<evidence type="ECO:0000256" key="2">
    <source>
        <dbReference type="ARBA" id="ARBA00022692"/>
    </source>
</evidence>
<reference evidence="7 8" key="1">
    <citation type="journal article" date="2012" name="PLoS Pathog.">
        <title>Diverse lifestyles and strategies of plant pathogenesis encoded in the genomes of eighteen Dothideomycetes fungi.</title>
        <authorList>
            <person name="Ohm R.A."/>
            <person name="Feau N."/>
            <person name="Henrissat B."/>
            <person name="Schoch C.L."/>
            <person name="Horwitz B.A."/>
            <person name="Barry K.W."/>
            <person name="Condon B.J."/>
            <person name="Copeland A.C."/>
            <person name="Dhillon B."/>
            <person name="Glaser F."/>
            <person name="Hesse C.N."/>
            <person name="Kosti I."/>
            <person name="LaButti K."/>
            <person name="Lindquist E.A."/>
            <person name="Lucas S."/>
            <person name="Salamov A.A."/>
            <person name="Bradshaw R.E."/>
            <person name="Ciuffetti L."/>
            <person name="Hamelin R.C."/>
            <person name="Kema G.H.J."/>
            <person name="Lawrence C."/>
            <person name="Scott J.A."/>
            <person name="Spatafora J.W."/>
            <person name="Turgeon B.G."/>
            <person name="de Wit P.J.G.M."/>
            <person name="Zhong S."/>
            <person name="Goodwin S.B."/>
            <person name="Grigoriev I.V."/>
        </authorList>
    </citation>
    <scope>NUCLEOTIDE SEQUENCE [LARGE SCALE GENOMIC DNA]</scope>
    <source>
        <strain evidence="7 8">UAMH 10762</strain>
    </source>
</reference>
<dbReference type="Proteomes" id="UP000011761">
    <property type="component" value="Unassembled WGS sequence"/>
</dbReference>
<accession>M2MUD5</accession>
<protein>
    <recommendedName>
        <fullName evidence="9">Major facilitator superfamily (MFS) profile domain-containing protein</fullName>
    </recommendedName>
</protein>
<dbReference type="eggNOG" id="KOG0255">
    <property type="taxonomic scope" value="Eukaryota"/>
</dbReference>
<evidence type="ECO:0000256" key="6">
    <source>
        <dbReference type="SAM" id="Phobius"/>
    </source>
</evidence>